<comment type="caution">
    <text evidence="1">The sequence shown here is derived from an EMBL/GenBank/DDBJ whole genome shotgun (WGS) entry which is preliminary data.</text>
</comment>
<proteinExistence type="predicted"/>
<sequence>MNGDQTIAALVTLVDRWDDFESASLEWFETEAREIFEERVDDPDTLSLRDGAFQPDIDFSAVAYIVEDICGVDHNVAADVTRVLMDCEALSVHPPAQVRLV</sequence>
<evidence type="ECO:0000313" key="1">
    <source>
        <dbReference type="EMBL" id="MFD1640923.1"/>
    </source>
</evidence>
<evidence type="ECO:0000313" key="2">
    <source>
        <dbReference type="Proteomes" id="UP001597052"/>
    </source>
</evidence>
<protein>
    <recommendedName>
        <fullName evidence="3">Acyl carrier protein</fullName>
    </recommendedName>
</protein>
<evidence type="ECO:0008006" key="3">
    <source>
        <dbReference type="Google" id="ProtNLM"/>
    </source>
</evidence>
<dbReference type="EMBL" id="JBHUDM010000001">
    <property type="protein sequence ID" value="MFD1640923.1"/>
    <property type="molecule type" value="Genomic_DNA"/>
</dbReference>
<dbReference type="AlphaFoldDB" id="A0ABD6D547"/>
<organism evidence="1 2">
    <name type="scientific">Halohasta litorea</name>
    <dbReference type="NCBI Taxonomy" id="869891"/>
    <lineage>
        <taxon>Archaea</taxon>
        <taxon>Methanobacteriati</taxon>
        <taxon>Methanobacteriota</taxon>
        <taxon>Stenosarchaea group</taxon>
        <taxon>Halobacteria</taxon>
        <taxon>Halobacteriales</taxon>
        <taxon>Haloferacaceae</taxon>
        <taxon>Halohasta</taxon>
    </lineage>
</organism>
<accession>A0ABD6D547</accession>
<dbReference type="Proteomes" id="UP001597052">
    <property type="component" value="Unassembled WGS sequence"/>
</dbReference>
<reference evidence="1 2" key="1">
    <citation type="journal article" date="2019" name="Int. J. Syst. Evol. Microbiol.">
        <title>The Global Catalogue of Microorganisms (GCM) 10K type strain sequencing project: providing services to taxonomists for standard genome sequencing and annotation.</title>
        <authorList>
            <consortium name="The Broad Institute Genomics Platform"/>
            <consortium name="The Broad Institute Genome Sequencing Center for Infectious Disease"/>
            <person name="Wu L."/>
            <person name="Ma J."/>
        </authorList>
    </citation>
    <scope>NUCLEOTIDE SEQUENCE [LARGE SCALE GENOMIC DNA]</scope>
    <source>
        <strain evidence="1 2">CGMCC 1.10593</strain>
    </source>
</reference>
<dbReference type="RefSeq" id="WP_256394614.1">
    <property type="nucleotide sequence ID" value="NZ_JANHDJ010000001.1"/>
</dbReference>
<gene>
    <name evidence="1" type="ORF">ACFSBW_03405</name>
</gene>
<keyword evidence="2" id="KW-1185">Reference proteome</keyword>
<name>A0ABD6D547_9EURY</name>